<dbReference type="Proteomes" id="UP000663792">
    <property type="component" value="Unassembled WGS sequence"/>
</dbReference>
<dbReference type="EMBL" id="JAERWK010000026">
    <property type="protein sequence ID" value="MBM9469378.1"/>
    <property type="molecule type" value="Genomic_DNA"/>
</dbReference>
<proteinExistence type="predicted"/>
<feature type="domain" description="Glycosyl transferase family 1" evidence="2">
    <location>
        <begin position="203"/>
        <end position="294"/>
    </location>
</feature>
<evidence type="ECO:0000256" key="1">
    <source>
        <dbReference type="ARBA" id="ARBA00022679"/>
    </source>
</evidence>
<protein>
    <submittedName>
        <fullName evidence="3">Glycosyltransferase</fullName>
    </submittedName>
</protein>
<name>A0A938YGW6_9ACTN</name>
<dbReference type="RefSeq" id="WP_205262342.1">
    <property type="nucleotide sequence ID" value="NZ_JAERWK010000026.1"/>
</dbReference>
<dbReference type="GO" id="GO:0016757">
    <property type="term" value="F:glycosyltransferase activity"/>
    <property type="evidence" value="ECO:0007669"/>
    <property type="project" value="InterPro"/>
</dbReference>
<reference evidence="3" key="1">
    <citation type="submission" date="2021-01" db="EMBL/GenBank/DDBJ databases">
        <title>YIM 132084 draft genome.</title>
        <authorList>
            <person name="An D."/>
        </authorList>
    </citation>
    <scope>NUCLEOTIDE SEQUENCE</scope>
    <source>
        <strain evidence="3">YIM 132084</strain>
    </source>
</reference>
<dbReference type="AlphaFoldDB" id="A0A938YGW6"/>
<dbReference type="InterPro" id="IPR001296">
    <property type="entry name" value="Glyco_trans_1"/>
</dbReference>
<dbReference type="SUPFAM" id="SSF53756">
    <property type="entry name" value="UDP-Glycosyltransferase/glycogen phosphorylase"/>
    <property type="match status" value="1"/>
</dbReference>
<comment type="caution">
    <text evidence="3">The sequence shown here is derived from an EMBL/GenBank/DDBJ whole genome shotgun (WGS) entry which is preliminary data.</text>
</comment>
<gene>
    <name evidence="3" type="ORF">JL106_18990</name>
</gene>
<keyword evidence="4" id="KW-1185">Reference proteome</keyword>
<keyword evidence="1" id="KW-0808">Transferase</keyword>
<evidence type="ECO:0000313" key="4">
    <source>
        <dbReference type="Proteomes" id="UP000663792"/>
    </source>
</evidence>
<dbReference type="Pfam" id="PF00534">
    <property type="entry name" value="Glycos_transf_1"/>
    <property type="match status" value="1"/>
</dbReference>
<accession>A0A938YGW6</accession>
<sequence length="318" mass="35161">MRILIWHVHGSWMTGFVQGPDEYLIPVLPDRGPDGRGRARTWDWPANARELTPAELAEADFDVVVLQRPEELALVQRWTGRRPGIDVPAVYVEHNAPEPHPVLSRHHLADREDIPVVHVTDFNALMWDSGRAPTTVVDHGVVDPGHLYIGSRARVAVVVNEPVRRGRMAGTDLVLGMAARVPLEVYGMGTAELARLEPSLDGFIHDLSQAELHRSIAHDRAYFHPYRWTSLGLSLIEAMMVGLPVLVVASTQAPVAVPAAAGVVSPDPQVLQVTARRWLADRDEAAERGRAARAHALATFGVERFLTDWQAVLKEVVR</sequence>
<dbReference type="Gene3D" id="3.40.50.2000">
    <property type="entry name" value="Glycogen Phosphorylase B"/>
    <property type="match status" value="1"/>
</dbReference>
<evidence type="ECO:0000259" key="2">
    <source>
        <dbReference type="Pfam" id="PF00534"/>
    </source>
</evidence>
<evidence type="ECO:0000313" key="3">
    <source>
        <dbReference type="EMBL" id="MBM9469378.1"/>
    </source>
</evidence>
<organism evidence="3 4">
    <name type="scientific">Nakamurella leprariae</name>
    <dbReference type="NCBI Taxonomy" id="2803911"/>
    <lineage>
        <taxon>Bacteria</taxon>
        <taxon>Bacillati</taxon>
        <taxon>Actinomycetota</taxon>
        <taxon>Actinomycetes</taxon>
        <taxon>Nakamurellales</taxon>
        <taxon>Nakamurellaceae</taxon>
        <taxon>Nakamurella</taxon>
    </lineage>
</organism>